<evidence type="ECO:0000259" key="5">
    <source>
        <dbReference type="PROSITE" id="PS51914"/>
    </source>
</evidence>
<dbReference type="InterPro" id="IPR045149">
    <property type="entry name" value="OS-9-like"/>
</dbReference>
<name>A0ABR2KLZ5_9EUKA</name>
<dbReference type="InterPro" id="IPR044865">
    <property type="entry name" value="MRH_dom"/>
</dbReference>
<keyword evidence="3" id="KW-0256">Endoplasmic reticulum</keyword>
<dbReference type="Proteomes" id="UP001470230">
    <property type="component" value="Unassembled WGS sequence"/>
</dbReference>
<reference evidence="6 7" key="1">
    <citation type="submission" date="2024-04" db="EMBL/GenBank/DDBJ databases">
        <title>Tritrichomonas musculus Genome.</title>
        <authorList>
            <person name="Alves-Ferreira E."/>
            <person name="Grigg M."/>
            <person name="Lorenzi H."/>
            <person name="Galac M."/>
        </authorList>
    </citation>
    <scope>NUCLEOTIDE SEQUENCE [LARGE SCALE GENOMIC DNA]</scope>
    <source>
        <strain evidence="6 7">EAF2021</strain>
    </source>
</reference>
<keyword evidence="2" id="KW-0732">Signal</keyword>
<dbReference type="PROSITE" id="PS51914">
    <property type="entry name" value="MRH"/>
    <property type="match status" value="1"/>
</dbReference>
<sequence length="206" mass="24183">MIISFFIPFIISHDMPNYRTKFFNQIPSDFDSSKFSRSFEYNLGDSIYKCYIAENQTPKTKETPEEYLKSILLGNCFQMTHTDYWYYTFCPFKSLSQFRYADDKVTHIDTFTLGKESHGKYEIIDRGIATNWTNGDICAVNKKPRKTRVEFICDMSRDDDGSVTSISEPSFCHYLVKFHTQHACAFPNITNENLYQINCYLQARNI</sequence>
<evidence type="ECO:0000256" key="4">
    <source>
        <dbReference type="ARBA" id="ARBA00023157"/>
    </source>
</evidence>
<dbReference type="EMBL" id="JAPFFF010000004">
    <property type="protein sequence ID" value="KAK8891942.1"/>
    <property type="molecule type" value="Genomic_DNA"/>
</dbReference>
<organism evidence="6 7">
    <name type="scientific">Tritrichomonas musculus</name>
    <dbReference type="NCBI Taxonomy" id="1915356"/>
    <lineage>
        <taxon>Eukaryota</taxon>
        <taxon>Metamonada</taxon>
        <taxon>Parabasalia</taxon>
        <taxon>Tritrichomonadida</taxon>
        <taxon>Tritrichomonadidae</taxon>
        <taxon>Tritrichomonas</taxon>
    </lineage>
</organism>
<evidence type="ECO:0000256" key="2">
    <source>
        <dbReference type="ARBA" id="ARBA00022729"/>
    </source>
</evidence>
<evidence type="ECO:0000256" key="3">
    <source>
        <dbReference type="ARBA" id="ARBA00022824"/>
    </source>
</evidence>
<accession>A0ABR2KLZ5</accession>
<dbReference type="InterPro" id="IPR009011">
    <property type="entry name" value="Man6P_isomerase_rcpt-bd_dom_sf"/>
</dbReference>
<gene>
    <name evidence="6" type="ORF">M9Y10_029164</name>
</gene>
<comment type="subcellular location">
    <subcellularLocation>
        <location evidence="1">Endoplasmic reticulum</location>
    </subcellularLocation>
</comment>
<comment type="caution">
    <text evidence="6">The sequence shown here is derived from an EMBL/GenBank/DDBJ whole genome shotgun (WGS) entry which is preliminary data.</text>
</comment>
<dbReference type="SUPFAM" id="SSF50911">
    <property type="entry name" value="Mannose 6-phosphate receptor domain"/>
    <property type="match status" value="1"/>
</dbReference>
<dbReference type="Pfam" id="PF07915">
    <property type="entry name" value="PRKCSH"/>
    <property type="match status" value="1"/>
</dbReference>
<proteinExistence type="predicted"/>
<dbReference type="PANTHER" id="PTHR15414">
    <property type="entry name" value="OS-9-RELATED"/>
    <property type="match status" value="1"/>
</dbReference>
<dbReference type="Gene3D" id="2.70.130.10">
    <property type="entry name" value="Mannose-6-phosphate receptor binding domain"/>
    <property type="match status" value="1"/>
</dbReference>
<dbReference type="InterPro" id="IPR012913">
    <property type="entry name" value="OS9-like_dom"/>
</dbReference>
<keyword evidence="7" id="KW-1185">Reference proteome</keyword>
<dbReference type="PANTHER" id="PTHR15414:SF0">
    <property type="entry name" value="ENDOPLASMIC RETICULUM LECTIN 1"/>
    <property type="match status" value="1"/>
</dbReference>
<keyword evidence="4" id="KW-1015">Disulfide bond</keyword>
<feature type="domain" description="MRH" evidence="5">
    <location>
        <begin position="74"/>
        <end position="186"/>
    </location>
</feature>
<protein>
    <submittedName>
        <fullName evidence="6">Protein OS-9</fullName>
    </submittedName>
</protein>
<evidence type="ECO:0000313" key="7">
    <source>
        <dbReference type="Proteomes" id="UP001470230"/>
    </source>
</evidence>
<evidence type="ECO:0000313" key="6">
    <source>
        <dbReference type="EMBL" id="KAK8891942.1"/>
    </source>
</evidence>
<evidence type="ECO:0000256" key="1">
    <source>
        <dbReference type="ARBA" id="ARBA00004240"/>
    </source>
</evidence>